<name>A0A2J7ZG15_9CHLO</name>
<dbReference type="SUPFAM" id="SSF48452">
    <property type="entry name" value="TPR-like"/>
    <property type="match status" value="1"/>
</dbReference>
<dbReference type="GO" id="GO:0030992">
    <property type="term" value="C:intraciliary transport particle B"/>
    <property type="evidence" value="ECO:0007669"/>
    <property type="project" value="TreeGrafter"/>
</dbReference>
<evidence type="ECO:0000256" key="2">
    <source>
        <dbReference type="ARBA" id="ARBA00022803"/>
    </source>
</evidence>
<dbReference type="InterPro" id="IPR011990">
    <property type="entry name" value="TPR-like_helical_dom_sf"/>
</dbReference>
<protein>
    <submittedName>
        <fullName evidence="4">Tetratricopeptide repeat protein 30B</fullName>
    </submittedName>
</protein>
<dbReference type="EMBL" id="PGGS01003685">
    <property type="protein sequence ID" value="PNG99206.1"/>
    <property type="molecule type" value="Genomic_DNA"/>
</dbReference>
<accession>A0A2J7ZG15</accession>
<dbReference type="PANTHER" id="PTHR20931:SF0">
    <property type="entry name" value="TETRATRICOPEPTIDE REPEAT PROTEIN 30"/>
    <property type="match status" value="1"/>
</dbReference>
<evidence type="ECO:0000313" key="5">
    <source>
        <dbReference type="Proteomes" id="UP000236333"/>
    </source>
</evidence>
<dbReference type="AlphaFoldDB" id="A0A2J7ZG15"/>
<dbReference type="Proteomes" id="UP000236333">
    <property type="component" value="Unassembled WGS sequence"/>
</dbReference>
<keyword evidence="3" id="KW-0812">Transmembrane</keyword>
<dbReference type="GO" id="GO:0120170">
    <property type="term" value="F:intraciliary transport particle B binding"/>
    <property type="evidence" value="ECO:0007669"/>
    <property type="project" value="TreeGrafter"/>
</dbReference>
<dbReference type="GO" id="GO:0042073">
    <property type="term" value="P:intraciliary transport"/>
    <property type="evidence" value="ECO:0007669"/>
    <property type="project" value="TreeGrafter"/>
</dbReference>
<feature type="non-terminal residue" evidence="4">
    <location>
        <position position="63"/>
    </location>
</feature>
<dbReference type="GO" id="GO:0005879">
    <property type="term" value="C:axonemal microtubule"/>
    <property type="evidence" value="ECO:0007669"/>
    <property type="project" value="TreeGrafter"/>
</dbReference>
<keyword evidence="2" id="KW-0802">TPR repeat</keyword>
<dbReference type="InterPro" id="IPR039941">
    <property type="entry name" value="TT30"/>
</dbReference>
<keyword evidence="3" id="KW-1133">Transmembrane helix</keyword>
<keyword evidence="5" id="KW-1185">Reference proteome</keyword>
<dbReference type="OrthoDB" id="10249577at2759"/>
<dbReference type="PANTHER" id="PTHR20931">
    <property type="entry name" value="TETRATRICOPEPTIDE REPEAT PROTEIN 30"/>
    <property type="match status" value="1"/>
</dbReference>
<gene>
    <name evidence="4" type="ORF">TSOC_015049</name>
</gene>
<proteinExistence type="predicted"/>
<sequence>DNHYKEAIRYYEPVVKKNADNLLGVTAIVLANLCVSYIMTSQNEEAEELMRKVEKEEERSALQ</sequence>
<feature type="non-terminal residue" evidence="4">
    <location>
        <position position="1"/>
    </location>
</feature>
<evidence type="ECO:0000256" key="3">
    <source>
        <dbReference type="SAM" id="Phobius"/>
    </source>
</evidence>
<reference evidence="4 5" key="1">
    <citation type="journal article" date="2017" name="Mol. Biol. Evol.">
        <title>The 4-celled Tetrabaena socialis nuclear genome reveals the essential components for genetic control of cell number at the origin of multicellularity in the volvocine lineage.</title>
        <authorList>
            <person name="Featherston J."/>
            <person name="Arakaki Y."/>
            <person name="Hanschen E.R."/>
            <person name="Ferris P.J."/>
            <person name="Michod R.E."/>
            <person name="Olson B.J.S.C."/>
            <person name="Nozaki H."/>
            <person name="Durand P.M."/>
        </authorList>
    </citation>
    <scope>NUCLEOTIDE SEQUENCE [LARGE SCALE GENOMIC DNA]</scope>
    <source>
        <strain evidence="4 5">NIES-571</strain>
    </source>
</reference>
<comment type="caution">
    <text evidence="4">The sequence shown here is derived from an EMBL/GenBank/DDBJ whole genome shotgun (WGS) entry which is preliminary data.</text>
</comment>
<keyword evidence="3" id="KW-0472">Membrane</keyword>
<dbReference type="Gene3D" id="1.25.40.10">
    <property type="entry name" value="Tetratricopeptide repeat domain"/>
    <property type="match status" value="1"/>
</dbReference>
<organism evidence="4 5">
    <name type="scientific">Tetrabaena socialis</name>
    <dbReference type="NCBI Taxonomy" id="47790"/>
    <lineage>
        <taxon>Eukaryota</taxon>
        <taxon>Viridiplantae</taxon>
        <taxon>Chlorophyta</taxon>
        <taxon>core chlorophytes</taxon>
        <taxon>Chlorophyceae</taxon>
        <taxon>CS clade</taxon>
        <taxon>Chlamydomonadales</taxon>
        <taxon>Tetrabaenaceae</taxon>
        <taxon>Tetrabaena</taxon>
    </lineage>
</organism>
<evidence type="ECO:0000256" key="1">
    <source>
        <dbReference type="ARBA" id="ARBA00022737"/>
    </source>
</evidence>
<feature type="transmembrane region" description="Helical" evidence="3">
    <location>
        <begin position="21"/>
        <end position="40"/>
    </location>
</feature>
<keyword evidence="1" id="KW-0677">Repeat</keyword>
<evidence type="ECO:0000313" key="4">
    <source>
        <dbReference type="EMBL" id="PNG99206.1"/>
    </source>
</evidence>